<keyword evidence="1" id="KW-0732">Signal</keyword>
<protein>
    <recommendedName>
        <fullName evidence="4">YfaZ</fullName>
    </recommendedName>
</protein>
<comment type="caution">
    <text evidence="2">The sequence shown here is derived from an EMBL/GenBank/DDBJ whole genome shotgun (WGS) entry which is preliminary data.</text>
</comment>
<feature type="signal peptide" evidence="1">
    <location>
        <begin position="1"/>
        <end position="22"/>
    </location>
</feature>
<evidence type="ECO:0008006" key="4">
    <source>
        <dbReference type="Google" id="ProtNLM"/>
    </source>
</evidence>
<reference evidence="3" key="1">
    <citation type="journal article" date="2019" name="Int. J. Syst. Evol. Microbiol.">
        <title>The Global Catalogue of Microorganisms (GCM) 10K type strain sequencing project: providing services to taxonomists for standard genome sequencing and annotation.</title>
        <authorList>
            <consortium name="The Broad Institute Genomics Platform"/>
            <consortium name="The Broad Institute Genome Sequencing Center for Infectious Disease"/>
            <person name="Wu L."/>
            <person name="Ma J."/>
        </authorList>
    </citation>
    <scope>NUCLEOTIDE SEQUENCE [LARGE SCALE GENOMIC DNA]</scope>
    <source>
        <strain evidence="3">KCTC 42082</strain>
    </source>
</reference>
<gene>
    <name evidence="2" type="ORF">GCM10010082_14540</name>
</gene>
<dbReference type="InterPro" id="IPR009998">
    <property type="entry name" value="YfaZ"/>
</dbReference>
<evidence type="ECO:0000313" key="3">
    <source>
        <dbReference type="Proteomes" id="UP000604243"/>
    </source>
</evidence>
<evidence type="ECO:0000256" key="1">
    <source>
        <dbReference type="SAM" id="SignalP"/>
    </source>
</evidence>
<dbReference type="Pfam" id="PF07437">
    <property type="entry name" value="YfaZ"/>
    <property type="match status" value="1"/>
</dbReference>
<name>A0ABQ3FGI3_9GAMM</name>
<dbReference type="EMBL" id="BMZM01000002">
    <property type="protein sequence ID" value="GHC23376.1"/>
    <property type="molecule type" value="Genomic_DNA"/>
</dbReference>
<sequence length="183" mass="19132">MKKIIISVLGAGLALSSLNASALSVSASGGKDTHSVQINQSLLPGWSAGAGYSNTDRSGDNTKTYSGQLMFSPYVPGVDISLGGRYQYMDSHYGNGGGLGLGGSAYVDTPIPRVSVGGYGFVTPTGLSHGDLDKSYEYGARARATLIANTYGFVGYRYYRADFDNHSNKTLFSGPELGVSVGF</sequence>
<keyword evidence="3" id="KW-1185">Reference proteome</keyword>
<accession>A0ABQ3FGI3</accession>
<proteinExistence type="predicted"/>
<dbReference type="Proteomes" id="UP000604243">
    <property type="component" value="Unassembled WGS sequence"/>
</dbReference>
<organism evidence="2 3">
    <name type="scientific">Kushneria pakistanensis</name>
    <dbReference type="NCBI Taxonomy" id="1508770"/>
    <lineage>
        <taxon>Bacteria</taxon>
        <taxon>Pseudomonadati</taxon>
        <taxon>Pseudomonadota</taxon>
        <taxon>Gammaproteobacteria</taxon>
        <taxon>Oceanospirillales</taxon>
        <taxon>Halomonadaceae</taxon>
        <taxon>Kushneria</taxon>
    </lineage>
</organism>
<evidence type="ECO:0000313" key="2">
    <source>
        <dbReference type="EMBL" id="GHC23376.1"/>
    </source>
</evidence>
<dbReference type="RefSeq" id="WP_189516640.1">
    <property type="nucleotide sequence ID" value="NZ_BMZM01000002.1"/>
</dbReference>
<feature type="chain" id="PRO_5045949460" description="YfaZ" evidence="1">
    <location>
        <begin position="23"/>
        <end position="183"/>
    </location>
</feature>